<proteinExistence type="predicted"/>
<reference evidence="1" key="1">
    <citation type="submission" date="2014-11" db="EMBL/GenBank/DDBJ databases">
        <authorList>
            <person name="Amaro Gonzalez C."/>
        </authorList>
    </citation>
    <scope>NUCLEOTIDE SEQUENCE</scope>
</reference>
<sequence>MGGNAREEKLHHFTLKGGQRVYCILHFARIMTWILDCNATPSFPVPVTG</sequence>
<organism evidence="1">
    <name type="scientific">Anguilla anguilla</name>
    <name type="common">European freshwater eel</name>
    <name type="synonym">Muraena anguilla</name>
    <dbReference type="NCBI Taxonomy" id="7936"/>
    <lineage>
        <taxon>Eukaryota</taxon>
        <taxon>Metazoa</taxon>
        <taxon>Chordata</taxon>
        <taxon>Craniata</taxon>
        <taxon>Vertebrata</taxon>
        <taxon>Euteleostomi</taxon>
        <taxon>Actinopterygii</taxon>
        <taxon>Neopterygii</taxon>
        <taxon>Teleostei</taxon>
        <taxon>Anguilliformes</taxon>
        <taxon>Anguillidae</taxon>
        <taxon>Anguilla</taxon>
    </lineage>
</organism>
<protein>
    <submittedName>
        <fullName evidence="1">Uncharacterized protein</fullName>
    </submittedName>
</protein>
<reference evidence="1" key="2">
    <citation type="journal article" date="2015" name="Fish Shellfish Immunol.">
        <title>Early steps in the European eel (Anguilla anguilla)-Vibrio vulnificus interaction in the gills: Role of the RtxA13 toxin.</title>
        <authorList>
            <person name="Callol A."/>
            <person name="Pajuelo D."/>
            <person name="Ebbesson L."/>
            <person name="Teles M."/>
            <person name="MacKenzie S."/>
            <person name="Amaro C."/>
        </authorList>
    </citation>
    <scope>NUCLEOTIDE SEQUENCE</scope>
</reference>
<accession>A0A0E9X3E0</accession>
<dbReference type="AlphaFoldDB" id="A0A0E9X3E0"/>
<name>A0A0E9X3E0_ANGAN</name>
<dbReference type="EMBL" id="GBXM01011478">
    <property type="protein sequence ID" value="JAH97099.1"/>
    <property type="molecule type" value="Transcribed_RNA"/>
</dbReference>
<evidence type="ECO:0000313" key="1">
    <source>
        <dbReference type="EMBL" id="JAH97099.1"/>
    </source>
</evidence>